<feature type="region of interest" description="Disordered" evidence="6">
    <location>
        <begin position="1"/>
        <end position="22"/>
    </location>
</feature>
<dbReference type="SUPFAM" id="SSF103473">
    <property type="entry name" value="MFS general substrate transporter"/>
    <property type="match status" value="1"/>
</dbReference>
<evidence type="ECO:0000256" key="4">
    <source>
        <dbReference type="ARBA" id="ARBA00022989"/>
    </source>
</evidence>
<keyword evidence="3" id="KW-0812">Transmembrane</keyword>
<dbReference type="GO" id="GO:0016020">
    <property type="term" value="C:membrane"/>
    <property type="evidence" value="ECO:0007669"/>
    <property type="project" value="UniProtKB-SubCell"/>
</dbReference>
<name>A0A9Q5HR11_SANBA</name>
<evidence type="ECO:0000313" key="7">
    <source>
        <dbReference type="EMBL" id="OCB84398.1"/>
    </source>
</evidence>
<sequence>MDFSSPTKEALDDKVSANETPISVVQADSTGSEAEDAVAEFGSEDERRRLERNLLWKLDCRMSIMIVIYILNYIDRNNAAAARLRGFEEDLNLEGQEFNTLLSILYVGYIIMQIPSYGGLRLFFNHSPNPLSRQ</sequence>
<evidence type="ECO:0000256" key="6">
    <source>
        <dbReference type="SAM" id="MobiDB-lite"/>
    </source>
</evidence>
<comment type="subcellular location">
    <subcellularLocation>
        <location evidence="1">Membrane</location>
        <topology evidence="1">Multi-pass membrane protein</topology>
    </subcellularLocation>
</comment>
<proteinExistence type="predicted"/>
<protein>
    <submittedName>
        <fullName evidence="7">MFS general substrate transporter</fullName>
    </submittedName>
</protein>
<reference evidence="7" key="1">
    <citation type="submission" date="2016-06" db="EMBL/GenBank/DDBJ databases">
        <title>Draft Genome sequence of the fungus Inonotus baumii.</title>
        <authorList>
            <person name="Zhu H."/>
            <person name="Lin W."/>
        </authorList>
    </citation>
    <scope>NUCLEOTIDE SEQUENCE</scope>
    <source>
        <strain evidence="7">821</strain>
    </source>
</reference>
<dbReference type="PANTHER" id="PTHR43791">
    <property type="entry name" value="PERMEASE-RELATED"/>
    <property type="match status" value="1"/>
</dbReference>
<keyword evidence="5" id="KW-0472">Membrane</keyword>
<comment type="caution">
    <text evidence="7">The sequence shown here is derived from an EMBL/GenBank/DDBJ whole genome shotgun (WGS) entry which is preliminary data.</text>
</comment>
<evidence type="ECO:0000256" key="3">
    <source>
        <dbReference type="ARBA" id="ARBA00022692"/>
    </source>
</evidence>
<dbReference type="EMBL" id="LNZH02000215">
    <property type="protein sequence ID" value="OCB84398.1"/>
    <property type="molecule type" value="Genomic_DNA"/>
</dbReference>
<gene>
    <name evidence="7" type="ORF">A7U60_g8382</name>
</gene>
<dbReference type="Gene3D" id="1.20.1250.20">
    <property type="entry name" value="MFS general substrate transporter like domains"/>
    <property type="match status" value="1"/>
</dbReference>
<keyword evidence="8" id="KW-1185">Reference proteome</keyword>
<keyword evidence="2" id="KW-0813">Transport</keyword>
<evidence type="ECO:0000256" key="5">
    <source>
        <dbReference type="ARBA" id="ARBA00023136"/>
    </source>
</evidence>
<organism evidence="7 8">
    <name type="scientific">Sanghuangporus baumii</name>
    <name type="common">Phellinus baumii</name>
    <dbReference type="NCBI Taxonomy" id="108892"/>
    <lineage>
        <taxon>Eukaryota</taxon>
        <taxon>Fungi</taxon>
        <taxon>Dikarya</taxon>
        <taxon>Basidiomycota</taxon>
        <taxon>Agaricomycotina</taxon>
        <taxon>Agaricomycetes</taxon>
        <taxon>Hymenochaetales</taxon>
        <taxon>Hymenochaetaceae</taxon>
        <taxon>Sanghuangporus</taxon>
    </lineage>
</organism>
<evidence type="ECO:0000256" key="1">
    <source>
        <dbReference type="ARBA" id="ARBA00004141"/>
    </source>
</evidence>
<dbReference type="InterPro" id="IPR036259">
    <property type="entry name" value="MFS_trans_sf"/>
</dbReference>
<accession>A0A9Q5HR11</accession>
<dbReference type="Proteomes" id="UP000757232">
    <property type="component" value="Unassembled WGS sequence"/>
</dbReference>
<dbReference type="PANTHER" id="PTHR43791:SF6">
    <property type="entry name" value="TRANSPORTER, PUTATIVE (AFU_ORTHOLOGUE AFUA_1G16690)-RELATED"/>
    <property type="match status" value="1"/>
</dbReference>
<dbReference type="GO" id="GO:0022857">
    <property type="term" value="F:transmembrane transporter activity"/>
    <property type="evidence" value="ECO:0007669"/>
    <property type="project" value="TreeGrafter"/>
</dbReference>
<keyword evidence="4" id="KW-1133">Transmembrane helix</keyword>
<evidence type="ECO:0000256" key="2">
    <source>
        <dbReference type="ARBA" id="ARBA00022448"/>
    </source>
</evidence>
<dbReference type="OrthoDB" id="2985014at2759"/>
<evidence type="ECO:0000313" key="8">
    <source>
        <dbReference type="Proteomes" id="UP000757232"/>
    </source>
</evidence>
<dbReference type="AlphaFoldDB" id="A0A9Q5HR11"/>